<keyword evidence="2" id="KW-0732">Signal</keyword>
<comment type="caution">
    <text evidence="3">The sequence shown here is derived from an EMBL/GenBank/DDBJ whole genome shotgun (WGS) entry which is preliminary data.</text>
</comment>
<accession>A0A176WTS8</accession>
<organism evidence="3 4">
    <name type="scientific">Marchantia polymorpha subsp. ruderalis</name>
    <dbReference type="NCBI Taxonomy" id="1480154"/>
    <lineage>
        <taxon>Eukaryota</taxon>
        <taxon>Viridiplantae</taxon>
        <taxon>Streptophyta</taxon>
        <taxon>Embryophyta</taxon>
        <taxon>Marchantiophyta</taxon>
        <taxon>Marchantiopsida</taxon>
        <taxon>Marchantiidae</taxon>
        <taxon>Marchantiales</taxon>
        <taxon>Marchantiaceae</taxon>
        <taxon>Marchantia</taxon>
    </lineage>
</organism>
<evidence type="ECO:0000313" key="4">
    <source>
        <dbReference type="Proteomes" id="UP000077202"/>
    </source>
</evidence>
<dbReference type="AlphaFoldDB" id="A0A176WTS8"/>
<proteinExistence type="predicted"/>
<reference evidence="3" key="1">
    <citation type="submission" date="2016-03" db="EMBL/GenBank/DDBJ databases">
        <title>Mechanisms controlling the formation of the plant cell surface in tip-growing cells are functionally conserved among land plants.</title>
        <authorList>
            <person name="Honkanen S."/>
            <person name="Jones V.A."/>
            <person name="Morieri G."/>
            <person name="Champion C."/>
            <person name="Hetherington A.J."/>
            <person name="Kelly S."/>
            <person name="Saint-Marcoux D."/>
            <person name="Proust H."/>
            <person name="Prescott H."/>
            <person name="Dolan L."/>
        </authorList>
    </citation>
    <scope>NUCLEOTIDE SEQUENCE [LARGE SCALE GENOMIC DNA]</scope>
    <source>
        <tissue evidence="3">Whole gametophyte</tissue>
    </source>
</reference>
<feature type="chain" id="PRO_5008052723" evidence="2">
    <location>
        <begin position="21"/>
        <end position="123"/>
    </location>
</feature>
<feature type="signal peptide" evidence="2">
    <location>
        <begin position="1"/>
        <end position="20"/>
    </location>
</feature>
<name>A0A176WTS8_MARPO</name>
<evidence type="ECO:0000313" key="3">
    <source>
        <dbReference type="EMBL" id="OAE35682.1"/>
    </source>
</evidence>
<evidence type="ECO:0000256" key="2">
    <source>
        <dbReference type="SAM" id="SignalP"/>
    </source>
</evidence>
<dbReference type="Proteomes" id="UP000077202">
    <property type="component" value="Unassembled WGS sequence"/>
</dbReference>
<sequence>MIVALAQLIMTLALCREHNSQDEDEQEEEEAEGEEGGQILHLSLPLVFMIISSPYYPSLAGVRAERARLDDPIYWSHDKVTEQARAEAEEQSGTSADDADAEVMPLLLPLLWPSEVKDQRNGV</sequence>
<feature type="region of interest" description="Disordered" evidence="1">
    <location>
        <begin position="80"/>
        <end position="100"/>
    </location>
</feature>
<keyword evidence="4" id="KW-1185">Reference proteome</keyword>
<dbReference type="EMBL" id="LVLJ01000095">
    <property type="protein sequence ID" value="OAE35682.1"/>
    <property type="molecule type" value="Genomic_DNA"/>
</dbReference>
<gene>
    <name evidence="3" type="ORF">AXG93_1154s1360</name>
</gene>
<evidence type="ECO:0000256" key="1">
    <source>
        <dbReference type="SAM" id="MobiDB-lite"/>
    </source>
</evidence>
<protein>
    <submittedName>
        <fullName evidence="3">Uncharacterized protein</fullName>
    </submittedName>
</protein>